<evidence type="ECO:0000259" key="4">
    <source>
        <dbReference type="PROSITE" id="PS51334"/>
    </source>
</evidence>
<dbReference type="Pfam" id="PF03759">
    <property type="entry name" value="PRONE"/>
    <property type="match status" value="1"/>
</dbReference>
<dbReference type="AlphaFoldDB" id="R0GAX6"/>
<dbReference type="eggNOG" id="ENOG502QSGR">
    <property type="taxonomic scope" value="Eukaryota"/>
</dbReference>
<evidence type="ECO:0000256" key="3">
    <source>
        <dbReference type="SAM" id="MobiDB-lite"/>
    </source>
</evidence>
<accession>R0GAX6</accession>
<evidence type="ECO:0000256" key="1">
    <source>
        <dbReference type="ARBA" id="ARBA00022658"/>
    </source>
</evidence>
<feature type="compositionally biased region" description="Basic and acidic residues" evidence="3">
    <location>
        <begin position="72"/>
        <end position="83"/>
    </location>
</feature>
<dbReference type="InterPro" id="IPR038937">
    <property type="entry name" value="RopGEF"/>
</dbReference>
<dbReference type="InterPro" id="IPR005512">
    <property type="entry name" value="PRONE_dom"/>
</dbReference>
<protein>
    <recommendedName>
        <fullName evidence="4">PRONE domain-containing protein</fullName>
    </recommendedName>
</protein>
<gene>
    <name evidence="5" type="ORF">CARUB_v10016171mg</name>
</gene>
<dbReference type="PANTHER" id="PTHR33101">
    <property type="entry name" value="ROP GUANINE NUCLEOTIDE EXCHANGE FACTOR 1"/>
    <property type="match status" value="1"/>
</dbReference>
<dbReference type="PROSITE" id="PS51334">
    <property type="entry name" value="PRONE"/>
    <property type="match status" value="1"/>
</dbReference>
<dbReference type="PANTHER" id="PTHR33101:SF63">
    <property type="entry name" value="ROP GUANINE NUCLEOTIDE EXCHANGE FACTOR 13"/>
    <property type="match status" value="1"/>
</dbReference>
<name>R0GAX6_9BRAS</name>
<feature type="domain" description="PRONE" evidence="4">
    <location>
        <begin position="124"/>
        <end position="490"/>
    </location>
</feature>
<dbReference type="Gene3D" id="1.20.58.2010">
    <property type="entry name" value="PRONE domain, subdomain 1"/>
    <property type="match status" value="1"/>
</dbReference>
<evidence type="ECO:0000313" key="6">
    <source>
        <dbReference type="Proteomes" id="UP000029121"/>
    </source>
</evidence>
<dbReference type="STRING" id="81985.R0GAX6"/>
<keyword evidence="1 2" id="KW-0344">Guanine-nucleotide releasing factor</keyword>
<keyword evidence="6" id="KW-1185">Reference proteome</keyword>
<dbReference type="Proteomes" id="UP000029121">
    <property type="component" value="Unassembled WGS sequence"/>
</dbReference>
<organism evidence="5 6">
    <name type="scientific">Capsella rubella</name>
    <dbReference type="NCBI Taxonomy" id="81985"/>
    <lineage>
        <taxon>Eukaryota</taxon>
        <taxon>Viridiplantae</taxon>
        <taxon>Streptophyta</taxon>
        <taxon>Embryophyta</taxon>
        <taxon>Tracheophyta</taxon>
        <taxon>Spermatophyta</taxon>
        <taxon>Magnoliopsida</taxon>
        <taxon>eudicotyledons</taxon>
        <taxon>Gunneridae</taxon>
        <taxon>Pentapetalae</taxon>
        <taxon>rosids</taxon>
        <taxon>malvids</taxon>
        <taxon>Brassicales</taxon>
        <taxon>Brassicaceae</taxon>
        <taxon>Camelineae</taxon>
        <taxon>Capsella</taxon>
    </lineage>
</organism>
<proteinExistence type="predicted"/>
<evidence type="ECO:0000256" key="2">
    <source>
        <dbReference type="PROSITE-ProRule" id="PRU00663"/>
    </source>
</evidence>
<sequence>MVRACEKDQESYKSRLFDLENAKEKKKSSSRHYKRWNSDSALRIDDPDIDDGTVFRKTAASSVLLMPVLQPLDKDESPQPREVTDEELQEDLGKRSNTWFLGLQDKTVMTYLHYALRVRGTLMSRFHWKISYLSEQMKEKFAKLLLGEDMSGGSKGVCSALALSNSITNLSASAFGELRRLEPISEDRKELWRREIGWLLSVTDHIVEFSPTHQTNENGSSMEVMTTKQRTDLVSNIPTLKKLDAMLIDCLDKFKDQDEFCYATIDSPEYENSSSTRNDDKWWLPMVKVPPKGLSEKSKRFLLSQEECVSQVLKYAMAINAEALSEMEIPESYIDSLPKNGRASLGDMIYKMITQDMFDAEQFLLEMDLSSEHKIIDLKNKFEASGVIWKRKIVQKDNKSSSPWSTNLSMEKRQQLEERAETILHFIKQEFPGISQSTLDISKIQFNKDIGLAILESYSRVLESLAHTIRSRIEDVLEADQLTQDPELAVCKRYIVKETDSPKKGEAQNFCLLEERPKKQKATISLSQVMQWNIETTIPIKKVKSEAALKDSGKKLLTRVSSMIMANNKKATFYLESFGNTRSPTAGRYS</sequence>
<dbReference type="Gene3D" id="1.20.58.1310">
    <property type="entry name" value="PRONE domain, subdomain 2"/>
    <property type="match status" value="1"/>
</dbReference>
<feature type="region of interest" description="Disordered" evidence="3">
    <location>
        <begin position="70"/>
        <end position="90"/>
    </location>
</feature>
<dbReference type="EMBL" id="KB870807">
    <property type="protein sequence ID" value="EOA32857.1"/>
    <property type="molecule type" value="Genomic_DNA"/>
</dbReference>
<reference evidence="6" key="1">
    <citation type="journal article" date="2013" name="Nat. Genet.">
        <title>The Capsella rubella genome and the genomic consequences of rapid mating system evolution.</title>
        <authorList>
            <person name="Slotte T."/>
            <person name="Hazzouri K.M."/>
            <person name="Agren J.A."/>
            <person name="Koenig D."/>
            <person name="Maumus F."/>
            <person name="Guo Y.L."/>
            <person name="Steige K."/>
            <person name="Platts A.E."/>
            <person name="Escobar J.S."/>
            <person name="Newman L.K."/>
            <person name="Wang W."/>
            <person name="Mandakova T."/>
            <person name="Vello E."/>
            <person name="Smith L.M."/>
            <person name="Henz S.R."/>
            <person name="Steffen J."/>
            <person name="Takuno S."/>
            <person name="Brandvain Y."/>
            <person name="Coop G."/>
            <person name="Andolfatto P."/>
            <person name="Hu T.T."/>
            <person name="Blanchette M."/>
            <person name="Clark R.M."/>
            <person name="Quesneville H."/>
            <person name="Nordborg M."/>
            <person name="Gaut B.S."/>
            <person name="Lysak M.A."/>
            <person name="Jenkins J."/>
            <person name="Grimwood J."/>
            <person name="Chapman J."/>
            <person name="Prochnik S."/>
            <person name="Shu S."/>
            <person name="Rokhsar D."/>
            <person name="Schmutz J."/>
            <person name="Weigel D."/>
            <person name="Wright S.I."/>
        </authorList>
    </citation>
    <scope>NUCLEOTIDE SEQUENCE [LARGE SCALE GENOMIC DNA]</scope>
    <source>
        <strain evidence="6">cv. Monte Gargano</strain>
    </source>
</reference>
<evidence type="ECO:0000313" key="5">
    <source>
        <dbReference type="EMBL" id="EOA32857.1"/>
    </source>
</evidence>
<dbReference type="GO" id="GO:0005085">
    <property type="term" value="F:guanyl-nucleotide exchange factor activity"/>
    <property type="evidence" value="ECO:0007669"/>
    <property type="project" value="UniProtKB-UniRule"/>
</dbReference>
<dbReference type="FunFam" id="1.20.58.1310:FF:000001">
    <property type="entry name" value="Rop guanine nucleotide exchange factor 9"/>
    <property type="match status" value="1"/>
</dbReference>
<dbReference type="FunFam" id="1.20.58.2010:FF:000003">
    <property type="entry name" value="Rop guanine nucleotide exchange factor 14"/>
    <property type="match status" value="1"/>
</dbReference>